<protein>
    <recommendedName>
        <fullName evidence="3">60 kDa heat shock protein, mitochondrial</fullName>
        <ecNumber evidence="2">5.6.1.7</ecNumber>
    </recommendedName>
    <alternativeName>
        <fullName evidence="5">60 kDa chaperonin</fullName>
    </alternativeName>
    <alternativeName>
        <fullName evidence="7">Chaperonin 60</fullName>
    </alternativeName>
    <alternativeName>
        <fullName evidence="6">Heat shock protein 60</fullName>
    </alternativeName>
</protein>
<name>A0A9X9M2I6_GULGU</name>
<dbReference type="EC" id="5.6.1.7" evidence="2"/>
<evidence type="ECO:0000256" key="3">
    <source>
        <dbReference type="ARBA" id="ARBA00019981"/>
    </source>
</evidence>
<evidence type="ECO:0000256" key="4">
    <source>
        <dbReference type="ARBA" id="ARBA00023186"/>
    </source>
</evidence>
<organism evidence="10 11">
    <name type="scientific">Gulo gulo</name>
    <name type="common">Wolverine</name>
    <name type="synonym">Gluton</name>
    <dbReference type="NCBI Taxonomy" id="48420"/>
    <lineage>
        <taxon>Eukaryota</taxon>
        <taxon>Metazoa</taxon>
        <taxon>Chordata</taxon>
        <taxon>Craniata</taxon>
        <taxon>Vertebrata</taxon>
        <taxon>Euteleostomi</taxon>
        <taxon>Mammalia</taxon>
        <taxon>Eutheria</taxon>
        <taxon>Laurasiatheria</taxon>
        <taxon>Carnivora</taxon>
        <taxon>Caniformia</taxon>
        <taxon>Musteloidea</taxon>
        <taxon>Mustelidae</taxon>
        <taxon>Guloninae</taxon>
        <taxon>Gulo</taxon>
    </lineage>
</organism>
<dbReference type="FunFam" id="3.50.7.10:FF:000001">
    <property type="entry name" value="60 kDa chaperonin"/>
    <property type="match status" value="1"/>
</dbReference>
<evidence type="ECO:0000256" key="1">
    <source>
        <dbReference type="ARBA" id="ARBA00006607"/>
    </source>
</evidence>
<dbReference type="EMBL" id="CYRY02038759">
    <property type="protein sequence ID" value="VCX30660.1"/>
    <property type="molecule type" value="Genomic_DNA"/>
</dbReference>
<comment type="subunit">
    <text evidence="9">Homoheptamer arranged in a ring structure. The functional units of these chaperonins consist of heptameric rings of the large subunit Hsp60, which function as a back-to-back double ring. Interacts with 2 heptameric Hsp10 rings to form the symmetrical football complex. Interacts with HRAS. Interacts with ATAD3A. Interacts with ETFBKMT and EEF1AKMT3. Interacts with MFHAS1.</text>
</comment>
<dbReference type="InterPro" id="IPR027409">
    <property type="entry name" value="GroEL-like_apical_dom_sf"/>
</dbReference>
<evidence type="ECO:0000313" key="11">
    <source>
        <dbReference type="Proteomes" id="UP000269945"/>
    </source>
</evidence>
<dbReference type="PANTHER" id="PTHR45633">
    <property type="entry name" value="60 KDA HEAT SHOCK PROTEIN, MITOCHONDRIAL"/>
    <property type="match status" value="1"/>
</dbReference>
<evidence type="ECO:0000256" key="5">
    <source>
        <dbReference type="ARBA" id="ARBA00029756"/>
    </source>
</evidence>
<evidence type="ECO:0000256" key="2">
    <source>
        <dbReference type="ARBA" id="ARBA00012198"/>
    </source>
</evidence>
<dbReference type="SUPFAM" id="SSF52029">
    <property type="entry name" value="GroEL apical domain-like"/>
    <property type="match status" value="1"/>
</dbReference>
<evidence type="ECO:0000256" key="6">
    <source>
        <dbReference type="ARBA" id="ARBA00030005"/>
    </source>
</evidence>
<dbReference type="InterPro" id="IPR001844">
    <property type="entry name" value="Cpn60/GroEL"/>
</dbReference>
<dbReference type="Proteomes" id="UP000269945">
    <property type="component" value="Unassembled WGS sequence"/>
</dbReference>
<evidence type="ECO:0000256" key="8">
    <source>
        <dbReference type="ARBA" id="ARBA00037436"/>
    </source>
</evidence>
<evidence type="ECO:0000313" key="10">
    <source>
        <dbReference type="EMBL" id="VCX30660.1"/>
    </source>
</evidence>
<feature type="non-terminal residue" evidence="10">
    <location>
        <position position="1"/>
    </location>
</feature>
<evidence type="ECO:0000256" key="7">
    <source>
        <dbReference type="ARBA" id="ARBA00031799"/>
    </source>
</evidence>
<dbReference type="AlphaFoldDB" id="A0A9X9M2I6"/>
<dbReference type="Gene3D" id="3.50.7.10">
    <property type="entry name" value="GroEL"/>
    <property type="match status" value="1"/>
</dbReference>
<keyword evidence="4" id="KW-0143">Chaperone</keyword>
<accession>A0A9X9M2I6</accession>
<proteinExistence type="inferred from homology"/>
<evidence type="ECO:0000256" key="9">
    <source>
        <dbReference type="ARBA" id="ARBA00046475"/>
    </source>
</evidence>
<gene>
    <name evidence="10" type="ORF">BN2614_LOCUS2</name>
</gene>
<reference evidence="10 11" key="1">
    <citation type="submission" date="2018-10" db="EMBL/GenBank/DDBJ databases">
        <authorList>
            <person name="Ekblom R."/>
            <person name="Jareborg N."/>
        </authorList>
    </citation>
    <scope>NUCLEOTIDE SEQUENCE [LARGE SCALE GENOMIC DNA]</scope>
    <source>
        <tissue evidence="10">Muscle</tissue>
    </source>
</reference>
<comment type="caution">
    <text evidence="10">The sequence shown here is derived from an EMBL/GenBank/DDBJ whole genome shotgun (WGS) entry which is preliminary data.</text>
</comment>
<dbReference type="GO" id="GO:0042026">
    <property type="term" value="P:protein refolding"/>
    <property type="evidence" value="ECO:0007669"/>
    <property type="project" value="InterPro"/>
</dbReference>
<sequence>FISSYFINISKNQRCEFQDAYVLLSEKEISSVQFVVHALHIANAHHKPFVIIAGDTNGESLRMLILNRLKVDLEVVAVKAPDFGDNRTSLNMAIATGGTVFGEGGLTLNRKGDKAQTEKHIQEITEQLGITIRGYEKEK</sequence>
<keyword evidence="11" id="KW-1185">Reference proteome</keyword>
<dbReference type="GO" id="GO:0140662">
    <property type="term" value="F:ATP-dependent protein folding chaperone"/>
    <property type="evidence" value="ECO:0007669"/>
    <property type="project" value="InterPro"/>
</dbReference>
<comment type="function">
    <text evidence="8">Chaperonin implicated in mitochondrial protein import and macromolecular assembly. Together with Hsp10, facilitates the correct folding of imported proteins. May also prevent misfolding and promote the refolding and proper assembly of unfolded polypeptides generated under stress conditions in the mitochondrial matrix. The functional units of these chaperonins consist of heptameric rings of the large subunit Hsp60, which function as a back-to-back double ring. In a cyclic reaction, Hsp60 ring complexes bind one unfolded substrate protein per ring, followed by the binding of ATP and association with 2 heptameric rings of the co-chaperonin Hsp10. This leads to sequestration of the substrate protein in the inner cavity of Hsp60 where, for a certain period of time, it can fold undisturbed by other cell components. Synchronous hydrolysis of ATP in all Hsp60 subunits results in the dissociation of the chaperonin rings and the release of ADP and the folded substrate protein.</text>
</comment>
<comment type="similarity">
    <text evidence="1">Belongs to the chaperonin (HSP60) family.</text>
</comment>